<dbReference type="PANTHER" id="PTHR14969:SF13">
    <property type="entry name" value="AT30094P"/>
    <property type="match status" value="1"/>
</dbReference>
<keyword evidence="1" id="KW-0472">Membrane</keyword>
<name>A0A0E3V9P8_9BACT</name>
<dbReference type="STRING" id="1379870.SD10_23055"/>
<evidence type="ECO:0000256" key="1">
    <source>
        <dbReference type="SAM" id="Phobius"/>
    </source>
</evidence>
<dbReference type="EMBL" id="CP010429">
    <property type="protein sequence ID" value="AKD57336.1"/>
    <property type="molecule type" value="Genomic_DNA"/>
</dbReference>
<evidence type="ECO:0000313" key="3">
    <source>
        <dbReference type="EMBL" id="AKD57336.1"/>
    </source>
</evidence>
<sequence>MVFDLFRKNRLFFLPYGLLLVVFGTLQVVYSQEHLMQWVNSRNSPLADLIFPYVTYVGDGAFFIVVCLLLLALVNWRVGLMAFASFALSSLTSEFLKKIVFDGSPRPLKYFEHSTFQYHVIEGLDIHSYNSFPSGHTTTAFAMFGLLAFLDQKKSRGWVWLLLGVLAGYSRVYLFQHFVEDVFAGSLVGTLSSIIIYGLMCRWATQPNPLKGH</sequence>
<keyword evidence="1" id="KW-0812">Transmembrane</keyword>
<feature type="transmembrane region" description="Helical" evidence="1">
    <location>
        <begin position="157"/>
        <end position="176"/>
    </location>
</feature>
<dbReference type="SMART" id="SM00014">
    <property type="entry name" value="acidPPc"/>
    <property type="match status" value="1"/>
</dbReference>
<reference evidence="3 4" key="1">
    <citation type="journal article" date="2014" name="Curr. Microbiol.">
        <title>Spirosoma radiotolerans sp. nov., a gamma-radiation-resistant bacterium isolated from gamma ray-irradiated soil.</title>
        <authorList>
            <person name="Lee J.J."/>
            <person name="Srinivasan S."/>
            <person name="Lim S."/>
            <person name="Joe M."/>
            <person name="Im S."/>
            <person name="Bae S.I."/>
            <person name="Park K.R."/>
            <person name="Han J.H."/>
            <person name="Park S.H."/>
            <person name="Joo B.M."/>
            <person name="Park S.J."/>
            <person name="Kim M.K."/>
        </authorList>
    </citation>
    <scope>NUCLEOTIDE SEQUENCE [LARGE SCALE GENOMIC DNA]</scope>
    <source>
        <strain evidence="3 4">DG5A</strain>
    </source>
</reference>
<dbReference type="AlphaFoldDB" id="A0A0E3V9P8"/>
<dbReference type="Gene3D" id="1.20.144.10">
    <property type="entry name" value="Phosphatidic acid phosphatase type 2/haloperoxidase"/>
    <property type="match status" value="1"/>
</dbReference>
<gene>
    <name evidence="3" type="ORF">SD10_23055</name>
</gene>
<dbReference type="SUPFAM" id="SSF48317">
    <property type="entry name" value="Acid phosphatase/Vanadium-dependent haloperoxidase"/>
    <property type="match status" value="1"/>
</dbReference>
<accession>A0A0E3V9P8</accession>
<feature type="transmembrane region" description="Helical" evidence="1">
    <location>
        <begin position="132"/>
        <end position="150"/>
    </location>
</feature>
<dbReference type="KEGG" id="srd:SD10_23055"/>
<keyword evidence="1" id="KW-1133">Transmembrane helix</keyword>
<feature type="transmembrane region" description="Helical" evidence="1">
    <location>
        <begin position="12"/>
        <end position="30"/>
    </location>
</feature>
<dbReference type="PANTHER" id="PTHR14969">
    <property type="entry name" value="SPHINGOSINE-1-PHOSPHATE PHOSPHOHYDROLASE"/>
    <property type="match status" value="1"/>
</dbReference>
<dbReference type="InterPro" id="IPR000326">
    <property type="entry name" value="PAP2/HPO"/>
</dbReference>
<feature type="domain" description="Phosphatidic acid phosphatase type 2/haloperoxidase" evidence="2">
    <location>
        <begin position="78"/>
        <end position="197"/>
    </location>
</feature>
<dbReference type="RefSeq" id="WP_046577091.1">
    <property type="nucleotide sequence ID" value="NZ_CP010429.1"/>
</dbReference>
<dbReference type="OrthoDB" id="9773582at2"/>
<dbReference type="Pfam" id="PF01569">
    <property type="entry name" value="PAP2"/>
    <property type="match status" value="1"/>
</dbReference>
<feature type="transmembrane region" description="Helical" evidence="1">
    <location>
        <begin position="182"/>
        <end position="201"/>
    </location>
</feature>
<keyword evidence="4" id="KW-1185">Reference proteome</keyword>
<dbReference type="Proteomes" id="UP000033054">
    <property type="component" value="Chromosome"/>
</dbReference>
<dbReference type="PATRIC" id="fig|1379870.5.peg.4991"/>
<protein>
    <submittedName>
        <fullName evidence="3">PA-phosphatase</fullName>
    </submittedName>
</protein>
<dbReference type="HOGENOM" id="CLU_072573_10_1_10"/>
<feature type="transmembrane region" description="Helical" evidence="1">
    <location>
        <begin position="50"/>
        <end position="71"/>
    </location>
</feature>
<proteinExistence type="predicted"/>
<evidence type="ECO:0000313" key="4">
    <source>
        <dbReference type="Proteomes" id="UP000033054"/>
    </source>
</evidence>
<organism evidence="3 4">
    <name type="scientific">Spirosoma radiotolerans</name>
    <dbReference type="NCBI Taxonomy" id="1379870"/>
    <lineage>
        <taxon>Bacteria</taxon>
        <taxon>Pseudomonadati</taxon>
        <taxon>Bacteroidota</taxon>
        <taxon>Cytophagia</taxon>
        <taxon>Cytophagales</taxon>
        <taxon>Cytophagaceae</taxon>
        <taxon>Spirosoma</taxon>
    </lineage>
</organism>
<dbReference type="InterPro" id="IPR036938">
    <property type="entry name" value="PAP2/HPO_sf"/>
</dbReference>
<evidence type="ECO:0000259" key="2">
    <source>
        <dbReference type="SMART" id="SM00014"/>
    </source>
</evidence>